<evidence type="ECO:0000256" key="2">
    <source>
        <dbReference type="ARBA" id="ARBA00004496"/>
    </source>
</evidence>
<dbReference type="GO" id="GO:0005737">
    <property type="term" value="C:cytoplasm"/>
    <property type="evidence" value="ECO:0007669"/>
    <property type="project" value="UniProtKB-SubCell"/>
</dbReference>
<dbReference type="InterPro" id="IPR013783">
    <property type="entry name" value="Ig-like_fold"/>
</dbReference>
<dbReference type="Pfam" id="PF26579">
    <property type="entry name" value="Ig_CFAP47"/>
    <property type="match status" value="1"/>
</dbReference>
<name>A0A1J4JSF5_9EUKA</name>
<dbReference type="GO" id="GO:0005929">
    <property type="term" value="C:cilium"/>
    <property type="evidence" value="ECO:0007669"/>
    <property type="project" value="UniProtKB-SubCell"/>
</dbReference>
<evidence type="ECO:0000256" key="3">
    <source>
        <dbReference type="ARBA" id="ARBA00022490"/>
    </source>
</evidence>
<dbReference type="Gene3D" id="2.60.40.10">
    <property type="entry name" value="Immunoglobulins"/>
    <property type="match status" value="7"/>
</dbReference>
<sequence>MISSGSLQVRPDTVIFRDLEPGESDTVDIWAHNVGSKSINVRFSLPENPFFVLNCKANIHTAPGLEAHATIKYTASTLEKQTCTLKVQCNDSVVDLPLVAYPPTTSVQVGCTKIDFGTVTLHSQQIRSFKFTNYGINEGKYVINCTESCVKLSPASGIINSNQTQEVSVTFKGDSPGDFNFPITVDVENNSEQINPIIITAKVVDQSITLHDPKGDILTELNFQHLFYGQKKIIPIVLKNRGSCVRTFTLKPLRSDVNDDDNYQIFNITPINGTMNAFSDVNLNVTFSPPKKNLFHDTEQQYGALSKIEIAETGQIIEFNVIGTAVKLNYEISSVDFDFGRTVLKSKQSQKFTIKNNSPFLPLPYNIKQVSQVYFNPATFSLKPRESKEISVTFSPSNLGPYNVKTHISFCGGIDRRDVNLSAIVVANSADDSNYQRPEVWDSFSDAEFYMTKPSTQFGLTIQEVQQKKDMRKKFDAYITDSATKRAEVEFQRKIKENATRAAKTLLMKNNNFTSEDFDEYVANAISQSRGEQEDPVSLGLEHCAGMVPPEPPLLKVFEPFKLPETIGLFSTINPRGKQKRRNGAFDDHVLITKKFKPKPTTPAEINECSKKLQQAQQVLVVASHQTINFGSMSVFSVEKRSFNITNNLQQFIFVSMKCNHEELKESGPQSQVVPPHQTCGFDIILHHDTPELFSKQFEYTINNDLTYSVNVNAEIVPIELTVEPEVLHFQFDDGYAQPYIKQFVKLRNNSNSTAEFKWSGFDHVFTLHNHTGVICPHGTYSAEITYKPDSNSHAEAMATVSVVGGPSKKLKMIGDTGRPKLQLSKKVVPFGLIPLNAVQTQELRIKNIGTDDAIFTVTPNLTDVISIIPTGGRIKQKEHVDLQVSVNCEKCGTFEIPINVSICGSQPLGFSITGQAEFPRVELLNEELNFGNVYLGSTHIRKITLRNTGLIPASGFLDLSEIPEFHIEYASELNEASEDDKKNMISVITDPKAMSSSADVTESVSSLSETITNDIGNRGFIYKLKIMEKSSLSFSFIYQPRAVNDYSFDLPLSIVNLEKSSKLSPKVTASALQAPLYPSESAIDFGVTSLFDSENPNSRPPLKQLMLKNEYTKDIQFRFDDSKCKNFTIEPREGYIKYASNATIFISFRATASQPYLSNLPVYVTTDKGEILASEIQLMGVGSCRNFQPSVSYVSLPPVPLNIISERTIYIINSGFIATEIQADMPILEKQFPLSITFPDGTEMKNSTKQLPVHFSFQSPKPMSFSTMVAFVDKLGNTCSVTVSCVTDNSMFTLYPLLTQKCYKLSAGQGKPIAASVYLEDLDVDFIGKYLEIDNFLKFKKINGETTKQTIDFLIKFLNSLVLSTKIKRFPDDIANSNGEMIIEMISNLCGSKKPVSLSNILHTSDKSENSKYASMKNLLSFLLSQGAMLPDIKPEFLLKQNDYSDVMRKKITRQLLGIDYYGAPELSSFDQKILNDFISSPSFTNSLLPHLKAAESLYKTLSTESWMRVILQILKLFMFSKITPEKLIQVPGVQDALAVIKPAVDENFYAEINRSNKSLNGSNFLSSQESMLLKWTSIHYCAQAMKNPDVVIDFLNLHDPKYFLMLLRAHVLNSEIPYIEDIRSPDDTQKNIDTVIRVMNDFKIACIPTNDELSTGNSLIMALSCYQLYELLPHFLPMTTVEFIAPLSGRVVQNITITNPSKVGITYEAKIEGSKNFRALEESVNVGPNETVEFLVEYVARKLDKESAILSLIPGKPKVIAEPPKNDKPQAANRRLPQKKKGSVSEPHVFASTIVVNLVSIVNYEGPMKTFTIEGNIYETKKMTVPVENAIQVPAKMKITNRIFNDSELHDARSKIEELFKNPTKEYYEPGTDQLSLFDQMLKKHQMFLFNRNKVQFENDESVDNLDLEFTPISLGTFHCYVVFYNEKYGEFVYEIIGKSNLPQPILGQINLKAECGETANDRILIDSSNRNLFNAMGYSIAKQATLKTYMSDAKFRESIASHVRELTNLYSNSANPLVFNIEYTSSYFKGPETLRVNKGMGDSNAQNSIPIEFYPEKPGEYPCRIILKSLYDVRVIKINAFGLAACRTMEVEMITASGRSVMQGIPFFNPSELVWHFKTSITGPPSFTCPATFQVQPNTVFDLPISFVTGEIGKYTAELNVVNTDKEATYKYNITADVVDPSAEEKIELELRARQKFSHTMKVRPFVENGVIEVTSNMSMLSFPTTIQIVNGQFAEPFVINAYTVESGITAGTITFTDLATKAYIWYVIELKVDQPEPEEIIEVKTVARKTVTVKIPVHNPKKTEIAFDVTFNEKDFFGDKQMIVKPNATSIYQLVFAPLTQMQRMSEISFYNKEEGEFIYSININVSSPDVCIMAPMQASIGQSQSSFLFLENPMDEKAHFDVSNDNDSCFKVVDGKSIDLEPHEKRQVEVSYIPASVGNKETALIGFRSREIGDFQYRFAGVGKPPQPSSPIIVESMLELSASGQIIFTSPFQHSQRFELTITTDFRDCFKILNKRRFFTLNEYGEHHQIAFSFTPPYAGQFTATIMLTTTGMNPEIRWTYPIIGNTLLGDENTISPLRGKCNTTITNHYEMPLIGEKEEYRTSDYHYSVDFPEGFEFLKSVILIQPEKIVKTDVSPTLHLNLTLQPRRPVQTTCQLIIENPMNQRWRFPIKINVDTGNLTKVMLMEAPLGQEAHEKIVIDEPIRSRCEFEAYFVQGSASEFNVSPDHGFMEPSLLEKNHLPIDVFFKPTTYGKLMKALLVIDTQDTQFLIELNGKVPDYVPPIAPLMGTINATINNSTMRSTRESPRKRNFLKENIEKARMQKPPSVRRARMPFKH</sequence>
<dbReference type="Proteomes" id="UP000179807">
    <property type="component" value="Unassembled WGS sequence"/>
</dbReference>
<feature type="domain" description="HYDIN/VesB/CFA65-like Ig-like" evidence="7">
    <location>
        <begin position="112"/>
        <end position="194"/>
    </location>
</feature>
<evidence type="ECO:0000313" key="10">
    <source>
        <dbReference type="EMBL" id="OHT01690.1"/>
    </source>
</evidence>
<dbReference type="Pfam" id="PF22544">
    <property type="entry name" value="HYDIN_VesB_CFA65-like_Ig"/>
    <property type="match status" value="2"/>
</dbReference>
<dbReference type="Pfam" id="PF24529">
    <property type="entry name" value="CFAP47"/>
    <property type="match status" value="1"/>
</dbReference>
<dbReference type="InterPro" id="IPR058952">
    <property type="entry name" value="Ig_CFAP47"/>
</dbReference>
<dbReference type="PANTHER" id="PTHR45912">
    <property type="entry name" value="CILIA- AND FLAGELLA-ASSOCIATED PROTEIN 47"/>
    <property type="match status" value="1"/>
</dbReference>
<feature type="region of interest" description="Disordered" evidence="6">
    <location>
        <begin position="1762"/>
        <end position="1785"/>
    </location>
</feature>
<evidence type="ECO:0000313" key="11">
    <source>
        <dbReference type="Proteomes" id="UP000179807"/>
    </source>
</evidence>
<comment type="subcellular location">
    <subcellularLocation>
        <location evidence="1">Cell projection</location>
        <location evidence="1">Cilium</location>
    </subcellularLocation>
    <subcellularLocation>
        <location evidence="2">Cytoplasm</location>
    </subcellularLocation>
</comment>
<dbReference type="GeneID" id="94842611"/>
<keyword evidence="4" id="KW-0969">Cilium</keyword>
<evidence type="ECO:0000256" key="4">
    <source>
        <dbReference type="ARBA" id="ARBA00023069"/>
    </source>
</evidence>
<dbReference type="VEuPathDB" id="TrichDB:TRFO_31385"/>
<proteinExistence type="predicted"/>
<evidence type="ECO:0000259" key="7">
    <source>
        <dbReference type="Pfam" id="PF22544"/>
    </source>
</evidence>
<feature type="domain" description="CFAP47-like immunoglobulin-like" evidence="9">
    <location>
        <begin position="2580"/>
        <end position="2680"/>
    </location>
</feature>
<comment type="caution">
    <text evidence="10">The sequence shown here is derived from an EMBL/GenBank/DDBJ whole genome shotgun (WGS) entry which is preliminary data.</text>
</comment>
<evidence type="ECO:0000256" key="5">
    <source>
        <dbReference type="ARBA" id="ARBA00023273"/>
    </source>
</evidence>
<keyword evidence="3" id="KW-0963">Cytoplasm</keyword>
<dbReference type="GO" id="GO:0060271">
    <property type="term" value="P:cilium assembly"/>
    <property type="evidence" value="ECO:0007669"/>
    <property type="project" value="TreeGrafter"/>
</dbReference>
<evidence type="ECO:0000259" key="8">
    <source>
        <dbReference type="Pfam" id="PF24529"/>
    </source>
</evidence>
<organism evidence="10 11">
    <name type="scientific">Tritrichomonas foetus</name>
    <dbReference type="NCBI Taxonomy" id="1144522"/>
    <lineage>
        <taxon>Eukaryota</taxon>
        <taxon>Metamonada</taxon>
        <taxon>Parabasalia</taxon>
        <taxon>Tritrichomonadida</taxon>
        <taxon>Tritrichomonadidae</taxon>
        <taxon>Tritrichomonas</taxon>
    </lineage>
</organism>
<dbReference type="PANTHER" id="PTHR45912:SF3">
    <property type="entry name" value="CILIA- AND FLAGELLA-ASSOCIATED PROTEIN 47"/>
    <property type="match status" value="1"/>
</dbReference>
<dbReference type="EMBL" id="MLAK01000899">
    <property type="protein sequence ID" value="OHT01690.1"/>
    <property type="molecule type" value="Genomic_DNA"/>
</dbReference>
<feature type="domain" description="HYDIN/VesB/CFA65-like Ig-like" evidence="7">
    <location>
        <begin position="820"/>
        <end position="905"/>
    </location>
</feature>
<protein>
    <recommendedName>
        <fullName evidence="12">Calponin-homology (CH) domain-containing protein</fullName>
    </recommendedName>
</protein>
<dbReference type="OrthoDB" id="10060824at2759"/>
<reference evidence="10" key="1">
    <citation type="submission" date="2016-10" db="EMBL/GenBank/DDBJ databases">
        <authorList>
            <person name="Benchimol M."/>
            <person name="Almeida L.G."/>
            <person name="Vasconcelos A.T."/>
            <person name="Perreira-Neves A."/>
            <person name="Rosa I.A."/>
            <person name="Tasca T."/>
            <person name="Bogo M.R."/>
            <person name="de Souza W."/>
        </authorList>
    </citation>
    <scope>NUCLEOTIDE SEQUENCE [LARGE SCALE GENOMIC DNA]</scope>
    <source>
        <strain evidence="10">K</strain>
    </source>
</reference>
<evidence type="ECO:0000256" key="1">
    <source>
        <dbReference type="ARBA" id="ARBA00004138"/>
    </source>
</evidence>
<keyword evidence="5" id="KW-0966">Cell projection</keyword>
<gene>
    <name evidence="10" type="ORF">TRFO_31385</name>
</gene>
<keyword evidence="11" id="KW-1185">Reference proteome</keyword>
<feature type="domain" description="Cilia- and flagella-associated protein 47" evidence="8">
    <location>
        <begin position="1341"/>
        <end position="1524"/>
    </location>
</feature>
<accession>A0A1J4JSF5</accession>
<evidence type="ECO:0008006" key="12">
    <source>
        <dbReference type="Google" id="ProtNLM"/>
    </source>
</evidence>
<dbReference type="InterPro" id="IPR053879">
    <property type="entry name" value="HYDIN_VesB_CFA65-like_Ig"/>
</dbReference>
<dbReference type="InterPro" id="IPR056343">
    <property type="entry name" value="CFAP47_dom"/>
</dbReference>
<dbReference type="RefSeq" id="XP_068354826.1">
    <property type="nucleotide sequence ID" value="XM_068507907.1"/>
</dbReference>
<evidence type="ECO:0000256" key="6">
    <source>
        <dbReference type="SAM" id="MobiDB-lite"/>
    </source>
</evidence>
<evidence type="ECO:0000259" key="9">
    <source>
        <dbReference type="Pfam" id="PF26579"/>
    </source>
</evidence>